<dbReference type="AlphaFoldDB" id="A0A077F986"/>
<evidence type="ECO:0000259" key="6">
    <source>
        <dbReference type="SMART" id="SM00829"/>
    </source>
</evidence>
<reference evidence="7 8" key="1">
    <citation type="submission" date="2014-07" db="EMBL/GenBank/DDBJ databases">
        <authorList>
            <person name="Lee K."/>
            <person name="Lim J.Y."/>
            <person name="Hwang I."/>
        </authorList>
    </citation>
    <scope>NUCLEOTIDE SEQUENCE [LARGE SCALE GENOMIC DNA]</scope>
    <source>
        <strain evidence="7 8">KL28</strain>
    </source>
</reference>
<dbReference type="InterPro" id="IPR013149">
    <property type="entry name" value="ADH-like_C"/>
</dbReference>
<dbReference type="InterPro" id="IPR047618">
    <property type="entry name" value="QOR-like"/>
</dbReference>
<dbReference type="Gene3D" id="3.90.180.10">
    <property type="entry name" value="Medium-chain alcohol dehydrogenases, catalytic domain"/>
    <property type="match status" value="1"/>
</dbReference>
<dbReference type="HOGENOM" id="CLU_026673_3_1_6"/>
<sequence>MVMHVRLEQTGNSQVMQLANTDPQAPGPGEVWLEQAAIGVNPLDVNQRKGDVPIALPSGLGLEGAGTVAAIGPGVTTVQVGDRVGYATGPLGGYASARLFPAERLVKLPASLSFEDAAAVLFKGITAQYLLKSTYPVGPGTRVLIYGAAGALGQLLVPWAKHLGAFVIGVVSKPQSLARARDAGCDEVLVFDADTLAAQVLEVTQGLKVDVVYDSVGRVSLQASLDSLRPRGVLVSYGATSGAPEPLAMSTLNAKGSLFVTRPSLAAHTASTQEYQQRAQDVLAAVTAGIIQPRIWQRYALADVASAHDDLQQGRSQGAIILTP</sequence>
<dbReference type="eggNOG" id="COG0604">
    <property type="taxonomic scope" value="Bacteria"/>
</dbReference>
<dbReference type="GO" id="GO:0035925">
    <property type="term" value="F:mRNA 3'-UTR AU-rich region binding"/>
    <property type="evidence" value="ECO:0007669"/>
    <property type="project" value="TreeGrafter"/>
</dbReference>
<comment type="catalytic activity">
    <reaction evidence="5">
        <text>2 a quinone + NADPH + H(+) = 2 a 1,4-benzosemiquinone + NADP(+)</text>
        <dbReference type="Rhea" id="RHEA:14269"/>
        <dbReference type="ChEBI" id="CHEBI:15378"/>
        <dbReference type="ChEBI" id="CHEBI:57783"/>
        <dbReference type="ChEBI" id="CHEBI:58349"/>
        <dbReference type="ChEBI" id="CHEBI:132124"/>
        <dbReference type="ChEBI" id="CHEBI:134225"/>
        <dbReference type="EC" id="1.6.5.5"/>
    </reaction>
</comment>
<evidence type="ECO:0000256" key="2">
    <source>
        <dbReference type="ARBA" id="ARBA00022857"/>
    </source>
</evidence>
<evidence type="ECO:0000313" key="8">
    <source>
        <dbReference type="Proteomes" id="UP000028931"/>
    </source>
</evidence>
<dbReference type="InterPro" id="IPR036291">
    <property type="entry name" value="NAD(P)-bd_dom_sf"/>
</dbReference>
<dbReference type="Proteomes" id="UP000028931">
    <property type="component" value="Chromosome"/>
</dbReference>
<dbReference type="KEGG" id="palk:PSAKL28_28100"/>
<name>A0A077F986_9PSED</name>
<dbReference type="PANTHER" id="PTHR48106">
    <property type="entry name" value="QUINONE OXIDOREDUCTASE PIG3-RELATED"/>
    <property type="match status" value="1"/>
</dbReference>
<dbReference type="InterPro" id="IPR020843">
    <property type="entry name" value="ER"/>
</dbReference>
<keyword evidence="2" id="KW-0521">NADP</keyword>
<dbReference type="Gene3D" id="3.40.50.720">
    <property type="entry name" value="NAD(P)-binding Rossmann-like Domain"/>
    <property type="match status" value="1"/>
</dbReference>
<protein>
    <recommendedName>
        <fullName evidence="4">NADPH:quinone reductase</fullName>
        <ecNumber evidence="4">1.6.5.5</ecNumber>
    </recommendedName>
</protein>
<proteinExistence type="inferred from homology"/>
<evidence type="ECO:0000313" key="7">
    <source>
        <dbReference type="EMBL" id="AIL62002.1"/>
    </source>
</evidence>
<dbReference type="SUPFAM" id="SSF51735">
    <property type="entry name" value="NAD(P)-binding Rossmann-fold domains"/>
    <property type="match status" value="1"/>
</dbReference>
<dbReference type="RefSeq" id="WP_038611501.1">
    <property type="nucleotide sequence ID" value="NZ_CP009048.1"/>
</dbReference>
<dbReference type="CDD" id="cd05286">
    <property type="entry name" value="QOR2"/>
    <property type="match status" value="1"/>
</dbReference>
<dbReference type="EMBL" id="CP009048">
    <property type="protein sequence ID" value="AIL62002.1"/>
    <property type="molecule type" value="Genomic_DNA"/>
</dbReference>
<dbReference type="InterPro" id="IPR011032">
    <property type="entry name" value="GroES-like_sf"/>
</dbReference>
<dbReference type="GO" id="GO:0005829">
    <property type="term" value="C:cytosol"/>
    <property type="evidence" value="ECO:0007669"/>
    <property type="project" value="TreeGrafter"/>
</dbReference>
<dbReference type="Pfam" id="PF08240">
    <property type="entry name" value="ADH_N"/>
    <property type="match status" value="1"/>
</dbReference>
<evidence type="ECO:0000256" key="1">
    <source>
        <dbReference type="ARBA" id="ARBA00010371"/>
    </source>
</evidence>
<evidence type="ECO:0000256" key="3">
    <source>
        <dbReference type="ARBA" id="ARBA00023002"/>
    </source>
</evidence>
<dbReference type="SMART" id="SM00829">
    <property type="entry name" value="PKS_ER"/>
    <property type="match status" value="1"/>
</dbReference>
<dbReference type="GO" id="GO:0003960">
    <property type="term" value="F:quinone reductase (NADPH) activity"/>
    <property type="evidence" value="ECO:0007669"/>
    <property type="project" value="UniProtKB-EC"/>
</dbReference>
<evidence type="ECO:0000256" key="4">
    <source>
        <dbReference type="ARBA" id="ARBA00038919"/>
    </source>
</evidence>
<dbReference type="InterPro" id="IPR013154">
    <property type="entry name" value="ADH-like_N"/>
</dbReference>
<dbReference type="SUPFAM" id="SSF50129">
    <property type="entry name" value="GroES-like"/>
    <property type="match status" value="1"/>
</dbReference>
<dbReference type="Pfam" id="PF00107">
    <property type="entry name" value="ADH_zinc_N"/>
    <property type="match status" value="1"/>
</dbReference>
<accession>A0A077F986</accession>
<dbReference type="EC" id="1.6.5.5" evidence="4"/>
<gene>
    <name evidence="7" type="ORF">PSAKL28_28100</name>
</gene>
<dbReference type="FunFam" id="3.40.50.720:FF:000053">
    <property type="entry name" value="Quinone oxidoreductase 1"/>
    <property type="match status" value="1"/>
</dbReference>
<dbReference type="PANTHER" id="PTHR48106:SF13">
    <property type="entry name" value="QUINONE OXIDOREDUCTASE-RELATED"/>
    <property type="match status" value="1"/>
</dbReference>
<evidence type="ECO:0000256" key="5">
    <source>
        <dbReference type="ARBA" id="ARBA00048980"/>
    </source>
</evidence>
<dbReference type="GO" id="GO:0070402">
    <property type="term" value="F:NADPH binding"/>
    <property type="evidence" value="ECO:0007669"/>
    <property type="project" value="TreeGrafter"/>
</dbReference>
<dbReference type="OrthoDB" id="9785812at2"/>
<comment type="similarity">
    <text evidence="1">Belongs to the zinc-containing alcohol dehydrogenase family. Quinone oxidoreductase subfamily.</text>
</comment>
<organism evidence="7 8">
    <name type="scientific">Pseudomonas alkylphenolica</name>
    <dbReference type="NCBI Taxonomy" id="237609"/>
    <lineage>
        <taxon>Bacteria</taxon>
        <taxon>Pseudomonadati</taxon>
        <taxon>Pseudomonadota</taxon>
        <taxon>Gammaproteobacteria</taxon>
        <taxon>Pseudomonadales</taxon>
        <taxon>Pseudomonadaceae</taxon>
        <taxon>Pseudomonas</taxon>
    </lineage>
</organism>
<feature type="domain" description="Enoyl reductase (ER)" evidence="6">
    <location>
        <begin position="11"/>
        <end position="322"/>
    </location>
</feature>
<keyword evidence="3" id="KW-0560">Oxidoreductase</keyword>